<organism evidence="1 2">
    <name type="scientific">Pseudomonas ekonensis</name>
    <dbReference type="NCBI Taxonomy" id="2842353"/>
    <lineage>
        <taxon>Bacteria</taxon>
        <taxon>Pseudomonadati</taxon>
        <taxon>Pseudomonadota</taxon>
        <taxon>Gammaproteobacteria</taxon>
        <taxon>Pseudomonadales</taxon>
        <taxon>Pseudomonadaceae</taxon>
        <taxon>Pseudomonas</taxon>
    </lineage>
</organism>
<evidence type="ECO:0000313" key="2">
    <source>
        <dbReference type="Proteomes" id="UP000765224"/>
    </source>
</evidence>
<proteinExistence type="predicted"/>
<dbReference type="RefSeq" id="WP_217892630.1">
    <property type="nucleotide sequence ID" value="NZ_JAHSTS010000002.1"/>
</dbReference>
<comment type="caution">
    <text evidence="1">The sequence shown here is derived from an EMBL/GenBank/DDBJ whole genome shotgun (WGS) entry which is preliminary data.</text>
</comment>
<dbReference type="EMBL" id="JAHSTS010000002">
    <property type="protein sequence ID" value="MBV4459015.1"/>
    <property type="molecule type" value="Genomic_DNA"/>
</dbReference>
<evidence type="ECO:0000313" key="1">
    <source>
        <dbReference type="EMBL" id="MBV4459015.1"/>
    </source>
</evidence>
<accession>A0ABS6PEW9</accession>
<name>A0ABS6PEW9_9PSED</name>
<sequence length="182" mass="20408">MKHILLVLGLCAASLDTLCAEPAFSRLTECQLAGALHSVSLLRGQPILDDYVYRIQQSRKSAFLYEDLDSSRGSNVHWRCIALKKGVNVLLVTGEFSSNYLQSVLFHYDQSAAKVRRISSTERNRPGWIGLTRHGPQVIYENTGLESPHRYLIYGPHETYLELDSLPTFSGARGEVLMKLSP</sequence>
<protein>
    <submittedName>
        <fullName evidence="1">Uncharacterized protein</fullName>
    </submittedName>
</protein>
<gene>
    <name evidence="1" type="ORF">KVG96_13725</name>
</gene>
<reference evidence="1 2" key="1">
    <citation type="submission" date="2021-06" db="EMBL/GenBank/DDBJ databases">
        <title>Updating the genus Pseudomonas: Description of 43 new species and partition of the Pseudomonas putida group.</title>
        <authorList>
            <person name="Girard L."/>
            <person name="Lood C."/>
            <person name="Vandamme P."/>
            <person name="Rokni-Zadeh H."/>
            <person name="Van Noort V."/>
            <person name="Hofte M."/>
            <person name="Lavigne R."/>
            <person name="De Mot R."/>
        </authorList>
    </citation>
    <scope>NUCLEOTIDE SEQUENCE [LARGE SCALE GENOMIC DNA]</scope>
    <source>
        <strain evidence="1 2">COR58</strain>
    </source>
</reference>
<keyword evidence="2" id="KW-1185">Reference proteome</keyword>
<dbReference type="Proteomes" id="UP000765224">
    <property type="component" value="Unassembled WGS sequence"/>
</dbReference>